<proteinExistence type="predicted"/>
<sequence>MTPRFRQSFVVLLAFIVACGLGTFSEVTIDTTSVEDHGLTLSGGAPKFQFLAEHDGRVGETSFSSGRAAYANDHNGIVLESGEVVSHAQAASTKPSPSAQSPSSLSSSTMLVWKGDVLLRAARDTQAFEAAKKLIQALLKGRGYLEAVADSNKKQHLSTRCVTPDRKPVACPPYSAPRFEILRTWTITWRGEDFEDVMAAIEAVPGRVRNVTLESKQANREDVSAAYKDAEGRSATLVKTRDTLEKVMERSGTVTEIASVVTKIHDVTAKIEAAKREMLRTAAAVRLSTMRIRLEEDSAYEVVIKAPAIRANCTTLVSRVQTTFRRALAILTQGVELVVDLAIYAIVLGLPLTAVILAAGKTAAHLWRHRHYETLA</sequence>
<reference evidence="4 5" key="1">
    <citation type="journal article" date="2014" name="Genome Biol. Evol.">
        <title>The secreted proteins of Achlya hypogyna and Thraustotheca clavata identify the ancestral oomycete secretome and reveal gene acquisitions by horizontal gene transfer.</title>
        <authorList>
            <person name="Misner I."/>
            <person name="Blouin N."/>
            <person name="Leonard G."/>
            <person name="Richards T.A."/>
            <person name="Lane C.E."/>
        </authorList>
    </citation>
    <scope>NUCLEOTIDE SEQUENCE [LARGE SCALE GENOMIC DNA]</scope>
    <source>
        <strain evidence="4 5">ATCC 48635</strain>
    </source>
</reference>
<dbReference type="InterPro" id="IPR025645">
    <property type="entry name" value="DUF4349"/>
</dbReference>
<keyword evidence="1" id="KW-0472">Membrane</keyword>
<dbReference type="Proteomes" id="UP000243579">
    <property type="component" value="Unassembled WGS sequence"/>
</dbReference>
<feature type="transmembrane region" description="Helical" evidence="1">
    <location>
        <begin position="341"/>
        <end position="360"/>
    </location>
</feature>
<dbReference type="PROSITE" id="PS51257">
    <property type="entry name" value="PROKAR_LIPOPROTEIN"/>
    <property type="match status" value="1"/>
</dbReference>
<accession>A0A1V9YAF1</accession>
<evidence type="ECO:0000256" key="2">
    <source>
        <dbReference type="SAM" id="SignalP"/>
    </source>
</evidence>
<dbReference type="AlphaFoldDB" id="A0A1V9YAF1"/>
<keyword evidence="1" id="KW-0812">Transmembrane</keyword>
<evidence type="ECO:0000313" key="5">
    <source>
        <dbReference type="Proteomes" id="UP000243579"/>
    </source>
</evidence>
<comment type="caution">
    <text evidence="4">The sequence shown here is derived from an EMBL/GenBank/DDBJ whole genome shotgun (WGS) entry which is preliminary data.</text>
</comment>
<evidence type="ECO:0000256" key="1">
    <source>
        <dbReference type="SAM" id="Phobius"/>
    </source>
</evidence>
<dbReference type="EMBL" id="JNBR01002425">
    <property type="protein sequence ID" value="OQR82697.1"/>
    <property type="molecule type" value="Genomic_DNA"/>
</dbReference>
<name>A0A1V9YAF1_ACHHY</name>
<feature type="signal peptide" evidence="2">
    <location>
        <begin position="1"/>
        <end position="22"/>
    </location>
</feature>
<dbReference type="Pfam" id="PF14257">
    <property type="entry name" value="DUF4349"/>
    <property type="match status" value="1"/>
</dbReference>
<keyword evidence="5" id="KW-1185">Reference proteome</keyword>
<feature type="chain" id="PRO_5011986226" description="DUF4349 domain-containing protein" evidence="2">
    <location>
        <begin position="23"/>
        <end position="376"/>
    </location>
</feature>
<evidence type="ECO:0000313" key="4">
    <source>
        <dbReference type="EMBL" id="OQR82697.1"/>
    </source>
</evidence>
<protein>
    <recommendedName>
        <fullName evidence="3">DUF4349 domain-containing protein</fullName>
    </recommendedName>
</protein>
<keyword evidence="1" id="KW-1133">Transmembrane helix</keyword>
<feature type="domain" description="DUF4349" evidence="3">
    <location>
        <begin position="192"/>
        <end position="352"/>
    </location>
</feature>
<gene>
    <name evidence="4" type="ORF">ACHHYP_15652</name>
</gene>
<evidence type="ECO:0000259" key="3">
    <source>
        <dbReference type="Pfam" id="PF14257"/>
    </source>
</evidence>
<organism evidence="4 5">
    <name type="scientific">Achlya hypogyna</name>
    <name type="common">Oomycete</name>
    <name type="synonym">Protoachlya hypogyna</name>
    <dbReference type="NCBI Taxonomy" id="1202772"/>
    <lineage>
        <taxon>Eukaryota</taxon>
        <taxon>Sar</taxon>
        <taxon>Stramenopiles</taxon>
        <taxon>Oomycota</taxon>
        <taxon>Saprolegniomycetes</taxon>
        <taxon>Saprolegniales</taxon>
        <taxon>Achlyaceae</taxon>
        <taxon>Achlya</taxon>
    </lineage>
</organism>
<keyword evidence="2" id="KW-0732">Signal</keyword>